<evidence type="ECO:0000256" key="8">
    <source>
        <dbReference type="ARBA" id="ARBA00023012"/>
    </source>
</evidence>
<dbReference type="SMART" id="SM00387">
    <property type="entry name" value="HATPase_c"/>
    <property type="match status" value="1"/>
</dbReference>
<gene>
    <name evidence="11" type="ORF">SAMN02745193_01073</name>
</gene>
<keyword evidence="12" id="KW-1185">Reference proteome</keyword>
<feature type="domain" description="Histidine kinase" evidence="9">
    <location>
        <begin position="149"/>
        <end position="373"/>
    </location>
</feature>
<sequence>MAASIPAREGGPSGPADPTLIDAYPDARAQIAGMIFAVLLIDGSGRIVEVNHAAENLLGTSASRLVGTLLSERIGPLDPRVETRLSLVDEALVARELAITVGNTVIRANLTVSPLGSFPGWRVVTLSEMGHEDVVQNQGGETMLAAPAVLAHEIKNPLSAIRGAGQLIARKLPPADKKLARMITDEVDRIARLIDRMQELGSTRTGPVDACNPHEAIRAAVATIRVAGANRGGVDIREEFDPSLPPVLVNRDGFEQVLINLLSNAGDAARAGDNEPKIVVQTRFASGLAFSAVRHGRPVPLPIEITITDNGPGIPPDLRDHVFEPFVSSKPSGQGLGLSLVRKLVRDMDGNISHERDQRSGLTHFRLHLPQAPRGR</sequence>
<keyword evidence="5" id="KW-0547">Nucleotide-binding</keyword>
<dbReference type="RefSeq" id="WP_245790094.1">
    <property type="nucleotide sequence ID" value="NZ_FRDF01000005.1"/>
</dbReference>
<dbReference type="Proteomes" id="UP000184391">
    <property type="component" value="Unassembled WGS sequence"/>
</dbReference>
<evidence type="ECO:0000256" key="3">
    <source>
        <dbReference type="ARBA" id="ARBA00022553"/>
    </source>
</evidence>
<evidence type="ECO:0000256" key="5">
    <source>
        <dbReference type="ARBA" id="ARBA00022741"/>
    </source>
</evidence>
<dbReference type="InterPro" id="IPR003661">
    <property type="entry name" value="HisK_dim/P_dom"/>
</dbReference>
<keyword evidence="3" id="KW-0597">Phosphoprotein</keyword>
<evidence type="ECO:0000256" key="1">
    <source>
        <dbReference type="ARBA" id="ARBA00000085"/>
    </source>
</evidence>
<evidence type="ECO:0000256" key="7">
    <source>
        <dbReference type="ARBA" id="ARBA00022840"/>
    </source>
</evidence>
<dbReference type="InterPro" id="IPR005467">
    <property type="entry name" value="His_kinase_dom"/>
</dbReference>
<evidence type="ECO:0000313" key="11">
    <source>
        <dbReference type="EMBL" id="SHN53989.1"/>
    </source>
</evidence>
<dbReference type="InterPro" id="IPR035965">
    <property type="entry name" value="PAS-like_dom_sf"/>
</dbReference>
<organism evidence="11 12">
    <name type="scientific">Erythrobacter sanguineus</name>
    <dbReference type="NCBI Taxonomy" id="198312"/>
    <lineage>
        <taxon>Bacteria</taxon>
        <taxon>Pseudomonadati</taxon>
        <taxon>Pseudomonadota</taxon>
        <taxon>Alphaproteobacteria</taxon>
        <taxon>Sphingomonadales</taxon>
        <taxon>Erythrobacteraceae</taxon>
        <taxon>Erythrobacter/Porphyrobacter group</taxon>
        <taxon>Erythrobacter</taxon>
    </lineage>
</organism>
<name>A0A1M7S5N4_9SPHN</name>
<dbReference type="InterPro" id="IPR036890">
    <property type="entry name" value="HATPase_C_sf"/>
</dbReference>
<evidence type="ECO:0000313" key="12">
    <source>
        <dbReference type="Proteomes" id="UP000184391"/>
    </source>
</evidence>
<dbReference type="CDD" id="cd00130">
    <property type="entry name" value="PAS"/>
    <property type="match status" value="1"/>
</dbReference>
<dbReference type="SUPFAM" id="SSF47384">
    <property type="entry name" value="Homodimeric domain of signal transducing histidine kinase"/>
    <property type="match status" value="1"/>
</dbReference>
<evidence type="ECO:0000259" key="10">
    <source>
        <dbReference type="PROSITE" id="PS50112"/>
    </source>
</evidence>
<dbReference type="STRING" id="198312.SAMN02745193_01073"/>
<dbReference type="InterPro" id="IPR004358">
    <property type="entry name" value="Sig_transdc_His_kin-like_C"/>
</dbReference>
<dbReference type="InterPro" id="IPR000014">
    <property type="entry name" value="PAS"/>
</dbReference>
<dbReference type="PROSITE" id="PS50109">
    <property type="entry name" value="HIS_KIN"/>
    <property type="match status" value="1"/>
</dbReference>
<dbReference type="SUPFAM" id="SSF55785">
    <property type="entry name" value="PYP-like sensor domain (PAS domain)"/>
    <property type="match status" value="1"/>
</dbReference>
<dbReference type="InterPro" id="IPR013767">
    <property type="entry name" value="PAS_fold"/>
</dbReference>
<reference evidence="12" key="1">
    <citation type="submission" date="2016-12" db="EMBL/GenBank/DDBJ databases">
        <authorList>
            <person name="Varghese N."/>
            <person name="Submissions S."/>
        </authorList>
    </citation>
    <scope>NUCLEOTIDE SEQUENCE [LARGE SCALE GENOMIC DNA]</scope>
    <source>
        <strain evidence="12">DSM 11032</strain>
    </source>
</reference>
<dbReference type="InterPro" id="IPR036097">
    <property type="entry name" value="HisK_dim/P_sf"/>
</dbReference>
<comment type="catalytic activity">
    <reaction evidence="1">
        <text>ATP + protein L-histidine = ADP + protein N-phospho-L-histidine.</text>
        <dbReference type="EC" id="2.7.13.3"/>
    </reaction>
</comment>
<keyword evidence="8" id="KW-0902">Two-component regulatory system</keyword>
<dbReference type="Pfam" id="PF02518">
    <property type="entry name" value="HATPase_c"/>
    <property type="match status" value="1"/>
</dbReference>
<dbReference type="Gene3D" id="1.10.287.130">
    <property type="match status" value="1"/>
</dbReference>
<evidence type="ECO:0000259" key="9">
    <source>
        <dbReference type="PROSITE" id="PS50109"/>
    </source>
</evidence>
<accession>A0A1M7S5N4</accession>
<dbReference type="Pfam" id="PF00512">
    <property type="entry name" value="HisKA"/>
    <property type="match status" value="1"/>
</dbReference>
<dbReference type="GO" id="GO:0005524">
    <property type="term" value="F:ATP binding"/>
    <property type="evidence" value="ECO:0007669"/>
    <property type="project" value="UniProtKB-KW"/>
</dbReference>
<dbReference type="PROSITE" id="PS50112">
    <property type="entry name" value="PAS"/>
    <property type="match status" value="1"/>
</dbReference>
<dbReference type="SMART" id="SM00091">
    <property type="entry name" value="PAS"/>
    <property type="match status" value="1"/>
</dbReference>
<proteinExistence type="predicted"/>
<dbReference type="AlphaFoldDB" id="A0A1M7S5N4"/>
<dbReference type="CDD" id="cd00082">
    <property type="entry name" value="HisKA"/>
    <property type="match status" value="1"/>
</dbReference>
<dbReference type="Gene3D" id="3.30.565.10">
    <property type="entry name" value="Histidine kinase-like ATPase, C-terminal domain"/>
    <property type="match status" value="1"/>
</dbReference>
<dbReference type="EC" id="2.7.13.3" evidence="2"/>
<dbReference type="SUPFAM" id="SSF55874">
    <property type="entry name" value="ATPase domain of HSP90 chaperone/DNA topoisomerase II/histidine kinase"/>
    <property type="match status" value="1"/>
</dbReference>
<protein>
    <recommendedName>
        <fullName evidence="2">histidine kinase</fullName>
        <ecNumber evidence="2">2.7.13.3</ecNumber>
    </recommendedName>
</protein>
<feature type="domain" description="PAS" evidence="10">
    <location>
        <begin position="38"/>
        <end position="78"/>
    </location>
</feature>
<keyword evidence="7" id="KW-0067">ATP-binding</keyword>
<keyword evidence="4" id="KW-0808">Transferase</keyword>
<dbReference type="PANTHER" id="PTHR43065:SF10">
    <property type="entry name" value="PEROXIDE STRESS-ACTIVATED HISTIDINE KINASE MAK3"/>
    <property type="match status" value="1"/>
</dbReference>
<keyword evidence="6 11" id="KW-0418">Kinase</keyword>
<dbReference type="GO" id="GO:0006355">
    <property type="term" value="P:regulation of DNA-templated transcription"/>
    <property type="evidence" value="ECO:0007669"/>
    <property type="project" value="InterPro"/>
</dbReference>
<dbReference type="PANTHER" id="PTHR43065">
    <property type="entry name" value="SENSOR HISTIDINE KINASE"/>
    <property type="match status" value="1"/>
</dbReference>
<dbReference type="PRINTS" id="PR00344">
    <property type="entry name" value="BCTRLSENSOR"/>
</dbReference>
<dbReference type="SMART" id="SM00388">
    <property type="entry name" value="HisKA"/>
    <property type="match status" value="1"/>
</dbReference>
<dbReference type="InterPro" id="IPR003594">
    <property type="entry name" value="HATPase_dom"/>
</dbReference>
<dbReference type="GO" id="GO:0000155">
    <property type="term" value="F:phosphorelay sensor kinase activity"/>
    <property type="evidence" value="ECO:0007669"/>
    <property type="project" value="InterPro"/>
</dbReference>
<evidence type="ECO:0000256" key="6">
    <source>
        <dbReference type="ARBA" id="ARBA00022777"/>
    </source>
</evidence>
<evidence type="ECO:0000256" key="2">
    <source>
        <dbReference type="ARBA" id="ARBA00012438"/>
    </source>
</evidence>
<dbReference type="Pfam" id="PF00989">
    <property type="entry name" value="PAS"/>
    <property type="match status" value="1"/>
</dbReference>
<dbReference type="EMBL" id="FRDF01000005">
    <property type="protein sequence ID" value="SHN53989.1"/>
    <property type="molecule type" value="Genomic_DNA"/>
</dbReference>
<evidence type="ECO:0000256" key="4">
    <source>
        <dbReference type="ARBA" id="ARBA00022679"/>
    </source>
</evidence>
<dbReference type="Gene3D" id="3.30.450.20">
    <property type="entry name" value="PAS domain"/>
    <property type="match status" value="1"/>
</dbReference>